<dbReference type="EMBL" id="OC920241">
    <property type="protein sequence ID" value="CAD7652328.1"/>
    <property type="molecule type" value="Genomic_DNA"/>
</dbReference>
<dbReference type="GO" id="GO:0005975">
    <property type="term" value="P:carbohydrate metabolic process"/>
    <property type="evidence" value="ECO:0007669"/>
    <property type="project" value="InterPro"/>
</dbReference>
<dbReference type="Proteomes" id="UP000728032">
    <property type="component" value="Unassembled WGS sequence"/>
</dbReference>
<accession>A0A7R9M2U5</accession>
<evidence type="ECO:0000313" key="3">
    <source>
        <dbReference type="Proteomes" id="UP000728032"/>
    </source>
</evidence>
<dbReference type="EMBL" id="CAJPVJ010005416">
    <property type="protein sequence ID" value="CAG2169515.1"/>
    <property type="molecule type" value="Genomic_DNA"/>
</dbReference>
<dbReference type="InterPro" id="IPR000757">
    <property type="entry name" value="Beta-glucanase-like"/>
</dbReference>
<dbReference type="GO" id="GO:0004553">
    <property type="term" value="F:hydrolase activity, hydrolyzing O-glycosyl compounds"/>
    <property type="evidence" value="ECO:0007669"/>
    <property type="project" value="InterPro"/>
</dbReference>
<protein>
    <recommendedName>
        <fullName evidence="1">GH16 domain-containing protein</fullName>
    </recommendedName>
</protein>
<evidence type="ECO:0000313" key="2">
    <source>
        <dbReference type="EMBL" id="CAD7652328.1"/>
    </source>
</evidence>
<organism evidence="2">
    <name type="scientific">Oppiella nova</name>
    <dbReference type="NCBI Taxonomy" id="334625"/>
    <lineage>
        <taxon>Eukaryota</taxon>
        <taxon>Metazoa</taxon>
        <taxon>Ecdysozoa</taxon>
        <taxon>Arthropoda</taxon>
        <taxon>Chelicerata</taxon>
        <taxon>Arachnida</taxon>
        <taxon>Acari</taxon>
        <taxon>Acariformes</taxon>
        <taxon>Sarcoptiformes</taxon>
        <taxon>Oribatida</taxon>
        <taxon>Brachypylina</taxon>
        <taxon>Oppioidea</taxon>
        <taxon>Oppiidae</taxon>
        <taxon>Oppiella</taxon>
    </lineage>
</organism>
<name>A0A7R9M2U5_9ACAR</name>
<feature type="domain" description="GH16" evidence="1">
    <location>
        <begin position="108"/>
        <end position="162"/>
    </location>
</feature>
<dbReference type="AlphaFoldDB" id="A0A7R9M2U5"/>
<proteinExistence type="predicted"/>
<gene>
    <name evidence="2" type="ORF">ONB1V03_LOCUS8992</name>
</gene>
<dbReference type="SUPFAM" id="SSF49899">
    <property type="entry name" value="Concanavalin A-like lectins/glucanases"/>
    <property type="match status" value="1"/>
</dbReference>
<dbReference type="Pfam" id="PF00722">
    <property type="entry name" value="Glyco_hydro_16"/>
    <property type="match status" value="1"/>
</dbReference>
<sequence length="210" mass="24740">MHITKSDYFTYNGCNTRFYDDINCYSTLNQVILEDDCMAFIIRPVNDYKTSYEHVFSVGHMLTHRNKYMYRSGRLDLRVAIPHGYMLSPDKQQELEVFMSKHYTRYKLHQFHKYVFQWNATHCTFSFDDMSIMTNKRLDNSSFTEFNTSGDKPLYLEMGIVINNSIHANPDNDNYQETNCPSTYELRDSIKSATEICESIMSEINPAENL</sequence>
<evidence type="ECO:0000259" key="1">
    <source>
        <dbReference type="Pfam" id="PF00722"/>
    </source>
</evidence>
<dbReference type="InterPro" id="IPR013320">
    <property type="entry name" value="ConA-like_dom_sf"/>
</dbReference>
<keyword evidence="3" id="KW-1185">Reference proteome</keyword>
<reference evidence="2" key="1">
    <citation type="submission" date="2020-11" db="EMBL/GenBank/DDBJ databases">
        <authorList>
            <person name="Tran Van P."/>
        </authorList>
    </citation>
    <scope>NUCLEOTIDE SEQUENCE</scope>
</reference>